<sequence>MLYRFVSEEQFNAWSSQNYAKEFAKHFKKWDDVFATEDLSCEGMTDWAEINGQYIRSSYWYPFVSDDLGSRLVEVEEVVKEIE</sequence>
<dbReference type="OrthoDB" id="38398at10239"/>
<protein>
    <submittedName>
        <fullName evidence="1">Uncharacterized protein PHG31ORF246c</fullName>
    </submittedName>
</protein>
<evidence type="ECO:0000313" key="2">
    <source>
        <dbReference type="Proteomes" id="UP000000917"/>
    </source>
</evidence>
<dbReference type="EMBL" id="AY962392">
    <property type="protein sequence ID" value="AAX63730.1"/>
    <property type="molecule type" value="Genomic_DNA"/>
</dbReference>
<dbReference type="RefSeq" id="YP_238970.1">
    <property type="nucleotide sequence ID" value="NC_007022.1"/>
</dbReference>
<organism evidence="1 2">
    <name type="scientific">Aeromonas phage 31</name>
    <dbReference type="NCBI Taxonomy" id="321023"/>
    <lineage>
        <taxon>Viruses</taxon>
        <taxon>Duplodnaviria</taxon>
        <taxon>Heunggongvirae</taxon>
        <taxon>Uroviricota</taxon>
        <taxon>Caudoviricetes</taxon>
        <taxon>Pantevenvirales</taxon>
        <taxon>Straboviridae</taxon>
        <taxon>Biquartavirus</taxon>
        <taxon>Biquartavirus 44RR2</taxon>
    </lineage>
</organism>
<name>Q56EC0_9CAUD</name>
<dbReference type="Proteomes" id="UP000000917">
    <property type="component" value="Segment"/>
</dbReference>
<proteinExistence type="predicted"/>
<dbReference type="GeneID" id="3416848"/>
<gene>
    <name evidence="1" type="primary">PHG31ORF246c</name>
    <name evidence="1" type="ORF">PHG31p241</name>
</gene>
<evidence type="ECO:0000313" key="1">
    <source>
        <dbReference type="EMBL" id="AAX63730.1"/>
    </source>
</evidence>
<accession>Q56EC0</accession>
<dbReference type="KEGG" id="vg:3416848"/>
<reference evidence="1 2" key="1">
    <citation type="submission" date="2005-03" db="EMBL/GenBank/DDBJ databases">
        <title>Comparative analysis of the Aeromonas bacteriophage 31 genome.</title>
        <authorList>
            <person name="Nolan J.M."/>
            <person name="Petrov V."/>
            <person name="Bertrand C."/>
            <person name="Krisch H.M."/>
            <person name="Karam J.D."/>
        </authorList>
    </citation>
    <scope>NUCLEOTIDE SEQUENCE [LARGE SCALE GENOMIC DNA]</scope>
</reference>